<name>A0A120FF19_9HYPH</name>
<dbReference type="AlphaFoldDB" id="A0A120FF19"/>
<sequence>MLKDILERIEARLKVVGLDATNASLQAKLSKDAIRNLQRAVKRGDLHAGVSSSTLQQLAPVLQTTAAWLLEGTDCGTQELPPSMRRLWDMFVAAREASPEVQLRIADFAEFQLRNYEKSRETATNIVS</sequence>
<organism evidence="1 2">
    <name type="scientific">Rhizobium altiplani</name>
    <dbReference type="NCBI Taxonomy" id="1864509"/>
    <lineage>
        <taxon>Bacteria</taxon>
        <taxon>Pseudomonadati</taxon>
        <taxon>Pseudomonadota</taxon>
        <taxon>Alphaproteobacteria</taxon>
        <taxon>Hyphomicrobiales</taxon>
        <taxon>Rhizobiaceae</taxon>
        <taxon>Rhizobium/Agrobacterium group</taxon>
        <taxon>Rhizobium</taxon>
    </lineage>
</organism>
<dbReference type="Proteomes" id="UP000068164">
    <property type="component" value="Unassembled WGS sequence"/>
</dbReference>
<dbReference type="EMBL" id="LNCD01000137">
    <property type="protein sequence ID" value="KWV42107.1"/>
    <property type="molecule type" value="Genomic_DNA"/>
</dbReference>
<reference evidence="1 2" key="1">
    <citation type="submission" date="2015-11" db="EMBL/GenBank/DDBJ databases">
        <title>Draft Genome Sequence of the Strain BR 10423 (Rhizobium sp.) isolated from nodules of Mimosa pudica.</title>
        <authorList>
            <person name="Barauna A.C."/>
            <person name="Zilli J.E."/>
            <person name="Simoes-Araujo J.L."/>
            <person name="Reis V.M."/>
            <person name="James E.K."/>
            <person name="Reis F.B.Jr."/>
            <person name="Rouws L.F."/>
            <person name="Passos S.R."/>
            <person name="Gois S.R."/>
        </authorList>
    </citation>
    <scope>NUCLEOTIDE SEQUENCE [LARGE SCALE GENOMIC DNA]</scope>
    <source>
        <strain evidence="1 2">BR10423</strain>
    </source>
</reference>
<evidence type="ECO:0000313" key="1">
    <source>
        <dbReference type="EMBL" id="KWV42107.1"/>
    </source>
</evidence>
<proteinExistence type="predicted"/>
<comment type="caution">
    <text evidence="1">The sequence shown here is derived from an EMBL/GenBank/DDBJ whole genome shotgun (WGS) entry which is preliminary data.</text>
</comment>
<dbReference type="RefSeq" id="WP_062374723.1">
    <property type="nucleotide sequence ID" value="NZ_LNCD01000137.1"/>
</dbReference>
<keyword evidence="2" id="KW-1185">Reference proteome</keyword>
<protein>
    <submittedName>
        <fullName evidence="1">Uncharacterized protein</fullName>
    </submittedName>
</protein>
<evidence type="ECO:0000313" key="2">
    <source>
        <dbReference type="Proteomes" id="UP000068164"/>
    </source>
</evidence>
<gene>
    <name evidence="1" type="ORF">AS026_21085</name>
</gene>
<dbReference type="OrthoDB" id="528805at2"/>
<accession>A0A120FF19</accession>